<keyword evidence="2" id="KW-1185">Reference proteome</keyword>
<evidence type="ECO:0000313" key="1">
    <source>
        <dbReference type="EMBL" id="OWZ00299.1"/>
    </source>
</evidence>
<sequence>MLAFSPVEDEEDLSGQSQFDLIADILSRYDKPWSTVKFMVGDNCSVSQYVDRKEGAIPLIGCASHRFNLAVKDLLKTEEALIAKGQALMTKLRTLTAPAREATSNSIVKAAFKKRSVSWRSSADVAYVPPRSNECERFFSAMKLYNRKMWDVHTVEKLRARIVPSMKARLASDTSVVNNPAIESASDFKKTPVTRTPPQYMSLNWVPISLNERERFFIQVKLVLTELRKAMNPYTWKGWNFAGVVEKLMTKIFVDKLMRTQSFSALEKVDDLAKLDKYLVGVDDHLVPAFKFADDAKMRPHDIANELKKIPEADDVIAAKTVELYTNYLKGLDKELN</sequence>
<dbReference type="OrthoDB" id="118864at2759"/>
<dbReference type="PANTHER" id="PTHR40866">
    <property type="entry name" value="BED-TYPE DOMAIN-CONTAINING PROTEIN"/>
    <property type="match status" value="1"/>
</dbReference>
<comment type="caution">
    <text evidence="1">The sequence shown here is derived from an EMBL/GenBank/DDBJ whole genome shotgun (WGS) entry which is preliminary data.</text>
</comment>
<protein>
    <submittedName>
        <fullName evidence="1">Uncharacterized protein</fullName>
    </submittedName>
</protein>
<dbReference type="AlphaFoldDB" id="A0A225V5Q1"/>
<accession>A0A225V5Q1</accession>
<dbReference type="Proteomes" id="UP000198211">
    <property type="component" value="Unassembled WGS sequence"/>
</dbReference>
<evidence type="ECO:0000313" key="2">
    <source>
        <dbReference type="Proteomes" id="UP000198211"/>
    </source>
</evidence>
<dbReference type="PANTHER" id="PTHR40866:SF1">
    <property type="entry name" value="BED-TYPE DOMAIN-CONTAINING PROTEIN"/>
    <property type="match status" value="1"/>
</dbReference>
<dbReference type="EMBL" id="NBNE01007732">
    <property type="protein sequence ID" value="OWZ00299.1"/>
    <property type="molecule type" value="Genomic_DNA"/>
</dbReference>
<gene>
    <name evidence="1" type="ORF">PHMEG_00028540</name>
</gene>
<reference evidence="2" key="1">
    <citation type="submission" date="2017-03" db="EMBL/GenBank/DDBJ databases">
        <title>Phytopthora megakarya and P. palmivora, two closely related causual agents of cacao black pod achieved similar genome size and gene model numbers by different mechanisms.</title>
        <authorList>
            <person name="Ali S."/>
            <person name="Shao J."/>
            <person name="Larry D.J."/>
            <person name="Kronmiller B."/>
            <person name="Shen D."/>
            <person name="Strem M.D."/>
            <person name="Melnick R.L."/>
            <person name="Guiltinan M.J."/>
            <person name="Tyler B.M."/>
            <person name="Meinhardt L.W."/>
            <person name="Bailey B.A."/>
        </authorList>
    </citation>
    <scope>NUCLEOTIDE SEQUENCE [LARGE SCALE GENOMIC DNA]</scope>
    <source>
        <strain evidence="2">zdho120</strain>
    </source>
</reference>
<proteinExistence type="predicted"/>
<organism evidence="1 2">
    <name type="scientific">Phytophthora megakarya</name>
    <dbReference type="NCBI Taxonomy" id="4795"/>
    <lineage>
        <taxon>Eukaryota</taxon>
        <taxon>Sar</taxon>
        <taxon>Stramenopiles</taxon>
        <taxon>Oomycota</taxon>
        <taxon>Peronosporomycetes</taxon>
        <taxon>Peronosporales</taxon>
        <taxon>Peronosporaceae</taxon>
        <taxon>Phytophthora</taxon>
    </lineage>
</organism>
<name>A0A225V5Q1_9STRA</name>